<dbReference type="GO" id="GO:0016874">
    <property type="term" value="F:ligase activity"/>
    <property type="evidence" value="ECO:0007669"/>
    <property type="project" value="UniProtKB-KW"/>
</dbReference>
<dbReference type="Proteomes" id="UP000317365">
    <property type="component" value="Chromosome"/>
</dbReference>
<dbReference type="InterPro" id="IPR011054">
    <property type="entry name" value="Rudment_hybrid_motif"/>
</dbReference>
<keyword evidence="12" id="KW-1185">Reference proteome</keyword>
<feature type="domain" description="Lipoyl-binding" evidence="8">
    <location>
        <begin position="627"/>
        <end position="706"/>
    </location>
</feature>
<dbReference type="InterPro" id="IPR005479">
    <property type="entry name" value="CPAse_ATP-bd"/>
</dbReference>
<dbReference type="InterPro" id="IPR011053">
    <property type="entry name" value="Single_hybrid_motif"/>
</dbReference>
<evidence type="ECO:0000313" key="11">
    <source>
        <dbReference type="EMBL" id="QDL56020.1"/>
    </source>
</evidence>
<evidence type="ECO:0000256" key="7">
    <source>
        <dbReference type="SAM" id="MobiDB-lite"/>
    </source>
</evidence>
<dbReference type="Pfam" id="PF00364">
    <property type="entry name" value="Biotin_lipoyl"/>
    <property type="match status" value="1"/>
</dbReference>
<comment type="cofactor">
    <cofactor evidence="1">
        <name>biotin</name>
        <dbReference type="ChEBI" id="CHEBI:57586"/>
    </cofactor>
</comment>
<dbReference type="GO" id="GO:0046872">
    <property type="term" value="F:metal ion binding"/>
    <property type="evidence" value="ECO:0007669"/>
    <property type="project" value="InterPro"/>
</dbReference>
<dbReference type="SUPFAM" id="SSF51230">
    <property type="entry name" value="Single hybrid motif"/>
    <property type="match status" value="1"/>
</dbReference>
<sequence length="709" mass="75034">MFTKILIANRGEIACRVAATAARLAVKTVAVYSDADAHAKHVAACDEAVHIGGSAPKDSYLRWERIIEAAKATGAQAIHPGYGFLSENEEFANACAAAGLVFIGPPASAIQAMGLKAESKQLMEKAGVPLVPGYHAADQDPALLQREADRIGYPVLIKASAGGGGKGMRAVDKAQDFADALASCKREAINSFGDDAVLIEKYVQRPRHIEIQVFGDTLGNYVYLFERDCSVQRRHQKVLEEAPAPGMTPALRAQMGQAAVEAARAVNYVGAGTVEFIVEQPGGYGLEGADEGFAAGPPQGETAPLGGSDPTQRQSVGARFYFMEMNTRLQVEHPVTEAITGLDLVEWQLRVASGEPLPLRQDQLQIHGHAIEARICAENPDNNFLPATGSLHVYGLPPHVTFERAPQGVRVDSGVREGDAISPFYDSMVAKLIVHGATREEALARLDAALAQTHIVGLATNVQFLRHVTTSASFVAAQLDTALIPREAAALFNQDKVGLPLAAAALIAHTLQAGERLAAQPDARGWQDPWAQRDGWKSHGAQVRSFAVEYAGEAHTVLLRSPRGGATGLQLNVGAFTADLAFAPTADGGLDVQLGAQRQRVRVYRKGEVAHVFTAQGATQIIVIDALAHAGDTQSEGGRLTAPMPGKVVSFAVKAGDVVKKGQALAVMEAMKMEHTIAAPADGTVAELMFAPGDQVTEGSELLRMAVPA</sequence>
<dbReference type="Gene3D" id="2.40.50.100">
    <property type="match status" value="1"/>
</dbReference>
<dbReference type="GO" id="GO:0005524">
    <property type="term" value="F:ATP binding"/>
    <property type="evidence" value="ECO:0007669"/>
    <property type="project" value="UniProtKB-UniRule"/>
</dbReference>
<evidence type="ECO:0000313" key="12">
    <source>
        <dbReference type="Proteomes" id="UP000317365"/>
    </source>
</evidence>
<name>A0A515ETL9_9BURK</name>
<keyword evidence="3 6" id="KW-0547">Nucleotide-binding</keyword>
<dbReference type="CDD" id="cd06850">
    <property type="entry name" value="biotinyl_domain"/>
    <property type="match status" value="1"/>
</dbReference>
<evidence type="ECO:0000259" key="8">
    <source>
        <dbReference type="PROSITE" id="PS50968"/>
    </source>
</evidence>
<dbReference type="Gene3D" id="3.30.700.40">
    <property type="match status" value="1"/>
</dbReference>
<evidence type="ECO:0000256" key="1">
    <source>
        <dbReference type="ARBA" id="ARBA00001953"/>
    </source>
</evidence>
<dbReference type="InterPro" id="IPR016185">
    <property type="entry name" value="PreATP-grasp_dom_sf"/>
</dbReference>
<gene>
    <name evidence="11" type="ORF">EXZ61_18560</name>
</gene>
<dbReference type="PROSITE" id="PS00188">
    <property type="entry name" value="BIOTIN"/>
    <property type="match status" value="1"/>
</dbReference>
<dbReference type="KEGG" id="rhg:EXZ61_18560"/>
<dbReference type="PROSITE" id="PS00866">
    <property type="entry name" value="CPSASE_1"/>
    <property type="match status" value="1"/>
</dbReference>
<dbReference type="AlphaFoldDB" id="A0A515ETL9"/>
<dbReference type="SUPFAM" id="SSF51246">
    <property type="entry name" value="Rudiment single hybrid motif"/>
    <property type="match status" value="1"/>
</dbReference>
<dbReference type="SMART" id="SM00878">
    <property type="entry name" value="Biotin_carb_C"/>
    <property type="match status" value="1"/>
</dbReference>
<dbReference type="InterPro" id="IPR011764">
    <property type="entry name" value="Biotin_carboxylation_dom"/>
</dbReference>
<dbReference type="Gene3D" id="3.30.470.20">
    <property type="entry name" value="ATP-grasp fold, B domain"/>
    <property type="match status" value="1"/>
</dbReference>
<dbReference type="EMBL" id="CP036282">
    <property type="protein sequence ID" value="QDL56020.1"/>
    <property type="molecule type" value="Genomic_DNA"/>
</dbReference>
<dbReference type="PROSITE" id="PS00867">
    <property type="entry name" value="CPSASE_2"/>
    <property type="match status" value="1"/>
</dbReference>
<evidence type="ECO:0000256" key="6">
    <source>
        <dbReference type="PROSITE-ProRule" id="PRU00409"/>
    </source>
</evidence>
<organism evidence="11 12">
    <name type="scientific">Rhodoferax aquaticus</name>
    <dbReference type="NCBI Taxonomy" id="2527691"/>
    <lineage>
        <taxon>Bacteria</taxon>
        <taxon>Pseudomonadati</taxon>
        <taxon>Pseudomonadota</taxon>
        <taxon>Betaproteobacteria</taxon>
        <taxon>Burkholderiales</taxon>
        <taxon>Comamonadaceae</taxon>
        <taxon>Rhodoferax</taxon>
    </lineage>
</organism>
<evidence type="ECO:0000256" key="2">
    <source>
        <dbReference type="ARBA" id="ARBA00022598"/>
    </source>
</evidence>
<dbReference type="SUPFAM" id="SSF56059">
    <property type="entry name" value="Glutathione synthetase ATP-binding domain-like"/>
    <property type="match status" value="1"/>
</dbReference>
<dbReference type="Pfam" id="PF21139">
    <property type="entry name" value="BT_MCC_alpha"/>
    <property type="match status" value="1"/>
</dbReference>
<dbReference type="SUPFAM" id="SSF52440">
    <property type="entry name" value="PreATP-grasp domain"/>
    <property type="match status" value="1"/>
</dbReference>
<evidence type="ECO:0000256" key="4">
    <source>
        <dbReference type="ARBA" id="ARBA00022840"/>
    </source>
</evidence>
<dbReference type="PROSITE" id="PS50979">
    <property type="entry name" value="BC"/>
    <property type="match status" value="1"/>
</dbReference>
<feature type="domain" description="Biotin carboxylation" evidence="10">
    <location>
        <begin position="1"/>
        <end position="489"/>
    </location>
</feature>
<keyword evidence="5" id="KW-0092">Biotin</keyword>
<dbReference type="InterPro" id="IPR050856">
    <property type="entry name" value="Biotin_carboxylase_complex"/>
</dbReference>
<dbReference type="RefSeq" id="WP_142813239.1">
    <property type="nucleotide sequence ID" value="NZ_CP036282.1"/>
</dbReference>
<protein>
    <submittedName>
        <fullName evidence="11">Acetyl/propionyl/methylcrotonyl-CoA carboxylase subunit alpha</fullName>
    </submittedName>
</protein>
<dbReference type="FunFam" id="3.40.50.20:FF:000010">
    <property type="entry name" value="Propionyl-CoA carboxylase subunit alpha"/>
    <property type="match status" value="1"/>
</dbReference>
<dbReference type="Pfam" id="PF02786">
    <property type="entry name" value="CPSase_L_D2"/>
    <property type="match status" value="2"/>
</dbReference>
<keyword evidence="4 6" id="KW-0067">ATP-binding</keyword>
<dbReference type="Pfam" id="PF00289">
    <property type="entry name" value="Biotin_carb_N"/>
    <property type="match status" value="1"/>
</dbReference>
<feature type="region of interest" description="Disordered" evidence="7">
    <location>
        <begin position="290"/>
        <end position="311"/>
    </location>
</feature>
<keyword evidence="2" id="KW-0436">Ligase</keyword>
<evidence type="ECO:0000256" key="5">
    <source>
        <dbReference type="ARBA" id="ARBA00023267"/>
    </source>
</evidence>
<evidence type="ECO:0000259" key="9">
    <source>
        <dbReference type="PROSITE" id="PS50975"/>
    </source>
</evidence>
<dbReference type="PROSITE" id="PS50968">
    <property type="entry name" value="BIOTINYL_LIPOYL"/>
    <property type="match status" value="1"/>
</dbReference>
<dbReference type="InterPro" id="IPR005482">
    <property type="entry name" value="Biotin_COase_C"/>
</dbReference>
<dbReference type="InterPro" id="IPR000089">
    <property type="entry name" value="Biotin_lipoyl"/>
</dbReference>
<dbReference type="FunFam" id="3.30.1490.20:FF:000003">
    <property type="entry name" value="acetyl-CoA carboxylase isoform X1"/>
    <property type="match status" value="1"/>
</dbReference>
<dbReference type="InterPro" id="IPR005481">
    <property type="entry name" value="BC-like_N"/>
</dbReference>
<dbReference type="InterPro" id="IPR011761">
    <property type="entry name" value="ATP-grasp"/>
</dbReference>
<dbReference type="PANTHER" id="PTHR18866">
    <property type="entry name" value="CARBOXYLASE:PYRUVATE/ACETYL-COA/PROPIONYL-COA CARBOXYLASE"/>
    <property type="match status" value="1"/>
</dbReference>
<dbReference type="PROSITE" id="PS50975">
    <property type="entry name" value="ATP_GRASP"/>
    <property type="match status" value="1"/>
</dbReference>
<reference evidence="12" key="1">
    <citation type="submission" date="2019-02" db="EMBL/GenBank/DDBJ databases">
        <title>Complete genome sequence of Rhodoferax sp. Gr-4.</title>
        <authorList>
            <person name="Jin L."/>
        </authorList>
    </citation>
    <scope>NUCLEOTIDE SEQUENCE [LARGE SCALE GENOMIC DNA]</scope>
    <source>
        <strain evidence="12">Gr-4</strain>
    </source>
</reference>
<dbReference type="InterPro" id="IPR048429">
    <property type="entry name" value="MCC_alpha_BT"/>
</dbReference>
<evidence type="ECO:0000256" key="3">
    <source>
        <dbReference type="ARBA" id="ARBA00022741"/>
    </source>
</evidence>
<dbReference type="Pfam" id="PF02785">
    <property type="entry name" value="Biotin_carb_C"/>
    <property type="match status" value="1"/>
</dbReference>
<dbReference type="InterPro" id="IPR001882">
    <property type="entry name" value="Biotin_BS"/>
</dbReference>
<accession>A0A515ETL9</accession>
<dbReference type="FunFam" id="2.40.50.100:FF:000003">
    <property type="entry name" value="Acetyl-CoA carboxylase biotin carboxyl carrier protein"/>
    <property type="match status" value="1"/>
</dbReference>
<evidence type="ECO:0000259" key="10">
    <source>
        <dbReference type="PROSITE" id="PS50979"/>
    </source>
</evidence>
<reference evidence="12" key="2">
    <citation type="journal article" date="2020" name="Int. J. Syst. Evol. Microbiol.">
        <title>Genomic insights into a novel species Rhodoferax aquaticus sp. nov., isolated from freshwater.</title>
        <authorList>
            <person name="Li T."/>
            <person name="Zhuo Y."/>
            <person name="Jin C.Z."/>
            <person name="Wu X."/>
            <person name="Ko S.R."/>
            <person name="Jin F.J."/>
            <person name="Ahn C.Y."/>
            <person name="Oh H.M."/>
            <person name="Lee H.G."/>
            <person name="Jin L."/>
        </authorList>
    </citation>
    <scope>NUCLEOTIDE SEQUENCE [LARGE SCALE GENOMIC DNA]</scope>
    <source>
        <strain evidence="12">Gr-4</strain>
    </source>
</reference>
<dbReference type="PANTHER" id="PTHR18866:SF33">
    <property type="entry name" value="METHYLCROTONOYL-COA CARBOXYLASE SUBUNIT ALPHA, MITOCHONDRIAL-RELATED"/>
    <property type="match status" value="1"/>
</dbReference>
<feature type="domain" description="ATP-grasp" evidence="9">
    <location>
        <begin position="120"/>
        <end position="353"/>
    </location>
</feature>
<proteinExistence type="predicted"/>